<keyword evidence="3" id="KW-1185">Reference proteome</keyword>
<dbReference type="Proteomes" id="UP001370100">
    <property type="component" value="Unassembled WGS sequence"/>
</dbReference>
<dbReference type="RefSeq" id="WP_337714538.1">
    <property type="nucleotide sequence ID" value="NZ_JBBEGL010000004.1"/>
</dbReference>
<evidence type="ECO:0000313" key="2">
    <source>
        <dbReference type="EMBL" id="MEJ2888047.1"/>
    </source>
</evidence>
<comment type="caution">
    <text evidence="2">The sequence shown here is derived from an EMBL/GenBank/DDBJ whole genome shotgun (WGS) entry which is preliminary data.</text>
</comment>
<feature type="compositionally biased region" description="Acidic residues" evidence="1">
    <location>
        <begin position="26"/>
        <end position="50"/>
    </location>
</feature>
<dbReference type="EMBL" id="JBBEGL010000004">
    <property type="protein sequence ID" value="MEJ2888047.1"/>
    <property type="molecule type" value="Genomic_DNA"/>
</dbReference>
<evidence type="ECO:0000313" key="3">
    <source>
        <dbReference type="Proteomes" id="UP001370100"/>
    </source>
</evidence>
<evidence type="ECO:0000256" key="1">
    <source>
        <dbReference type="SAM" id="MobiDB-lite"/>
    </source>
</evidence>
<accession>A0ABU8N6M0</accession>
<feature type="region of interest" description="Disordered" evidence="1">
    <location>
        <begin position="1"/>
        <end position="62"/>
    </location>
</feature>
<protein>
    <submittedName>
        <fullName evidence="2">Uncharacterized protein</fullName>
    </submittedName>
</protein>
<proteinExistence type="predicted"/>
<gene>
    <name evidence="2" type="ORF">WCD41_16415</name>
</gene>
<reference evidence="2 3" key="1">
    <citation type="submission" date="2024-03" db="EMBL/GenBank/DDBJ databases">
        <title>Actinomycetospora sp. OC33-EN06, a novel actinomycete isolated from wild orchid (Aerides multiflora).</title>
        <authorList>
            <person name="Suriyachadkun C."/>
        </authorList>
    </citation>
    <scope>NUCLEOTIDE SEQUENCE [LARGE SCALE GENOMIC DNA]</scope>
    <source>
        <strain evidence="2 3">OC33-EN06</strain>
    </source>
</reference>
<name>A0ABU8N6M0_9PSEU</name>
<sequence length="62" mass="6628">MTDSEPRTPDERALDDEQGMTRPEPTDDAAPDADPDEVEPAFDIDLEPDEQGTAAAGEEPTG</sequence>
<feature type="compositionally biased region" description="Basic and acidic residues" evidence="1">
    <location>
        <begin position="1"/>
        <end position="12"/>
    </location>
</feature>
<organism evidence="2 3">
    <name type="scientific">Actinomycetospora aeridis</name>
    <dbReference type="NCBI Taxonomy" id="3129231"/>
    <lineage>
        <taxon>Bacteria</taxon>
        <taxon>Bacillati</taxon>
        <taxon>Actinomycetota</taxon>
        <taxon>Actinomycetes</taxon>
        <taxon>Pseudonocardiales</taxon>
        <taxon>Pseudonocardiaceae</taxon>
        <taxon>Actinomycetospora</taxon>
    </lineage>
</organism>